<organism evidence="9 10">
    <name type="scientific">Tigriopus californicus</name>
    <name type="common">Marine copepod</name>
    <dbReference type="NCBI Taxonomy" id="6832"/>
    <lineage>
        <taxon>Eukaryota</taxon>
        <taxon>Metazoa</taxon>
        <taxon>Ecdysozoa</taxon>
        <taxon>Arthropoda</taxon>
        <taxon>Crustacea</taxon>
        <taxon>Multicrustacea</taxon>
        <taxon>Hexanauplia</taxon>
        <taxon>Copepoda</taxon>
        <taxon>Harpacticoida</taxon>
        <taxon>Harpacticidae</taxon>
        <taxon>Tigriopus</taxon>
    </lineage>
</organism>
<evidence type="ECO:0000256" key="6">
    <source>
        <dbReference type="PROSITE-ProRule" id="PRU00239"/>
    </source>
</evidence>
<dbReference type="PROSITE" id="PS50203">
    <property type="entry name" value="CALPAIN_CAT"/>
    <property type="match status" value="2"/>
</dbReference>
<dbReference type="InterPro" id="IPR000169">
    <property type="entry name" value="Pept_cys_AS"/>
</dbReference>
<dbReference type="GO" id="GO:0005737">
    <property type="term" value="C:cytoplasm"/>
    <property type="evidence" value="ECO:0007669"/>
    <property type="project" value="TreeGrafter"/>
</dbReference>
<proteinExistence type="inferred from homology"/>
<dbReference type="Gene3D" id="3.90.70.10">
    <property type="entry name" value="Cysteine proteinases"/>
    <property type="match status" value="1"/>
</dbReference>
<dbReference type="SMART" id="SM00230">
    <property type="entry name" value="CysPc"/>
    <property type="match status" value="1"/>
</dbReference>
<feature type="region of interest" description="Disordered" evidence="7">
    <location>
        <begin position="1"/>
        <end position="81"/>
    </location>
</feature>
<dbReference type="Pfam" id="PF01067">
    <property type="entry name" value="Calpain_III"/>
    <property type="match status" value="1"/>
</dbReference>
<evidence type="ECO:0000256" key="5">
    <source>
        <dbReference type="PIRSR" id="PIRSR622684-1"/>
    </source>
</evidence>
<evidence type="ECO:0000256" key="2">
    <source>
        <dbReference type="ARBA" id="ARBA00022670"/>
    </source>
</evidence>
<dbReference type="GO" id="GO:0006508">
    <property type="term" value="P:proteolysis"/>
    <property type="evidence" value="ECO:0007669"/>
    <property type="project" value="UniProtKB-KW"/>
</dbReference>
<dbReference type="STRING" id="6832.A0A553PK95"/>
<dbReference type="InterPro" id="IPR022684">
    <property type="entry name" value="Calpain_cysteine_protease"/>
</dbReference>
<comment type="similarity">
    <text evidence="1">Belongs to the peptidase C2 family.</text>
</comment>
<protein>
    <recommendedName>
        <fullName evidence="8">Calpain catalytic domain-containing protein</fullName>
    </recommendedName>
</protein>
<accession>A0A553PK95</accession>
<evidence type="ECO:0000256" key="7">
    <source>
        <dbReference type="SAM" id="MobiDB-lite"/>
    </source>
</evidence>
<dbReference type="EMBL" id="VCGU01000003">
    <property type="protein sequence ID" value="TRY78108.1"/>
    <property type="molecule type" value="Genomic_DNA"/>
</dbReference>
<dbReference type="GO" id="GO:0004198">
    <property type="term" value="F:calcium-dependent cysteine-type endopeptidase activity"/>
    <property type="evidence" value="ECO:0007669"/>
    <property type="project" value="InterPro"/>
</dbReference>
<comment type="caution">
    <text evidence="9">The sequence shown here is derived from an EMBL/GenBank/DDBJ whole genome shotgun (WGS) entry which is preliminary data.</text>
</comment>
<dbReference type="CDD" id="cd00044">
    <property type="entry name" value="CysPc"/>
    <property type="match status" value="1"/>
</dbReference>
<dbReference type="InterPro" id="IPR022683">
    <property type="entry name" value="Calpain_III"/>
</dbReference>
<name>A0A553PK95_TIGCA</name>
<dbReference type="SUPFAM" id="SSF54001">
    <property type="entry name" value="Cysteine proteinases"/>
    <property type="match status" value="1"/>
</dbReference>
<dbReference type="Proteomes" id="UP000318571">
    <property type="component" value="Chromosome 11"/>
</dbReference>
<dbReference type="Pfam" id="PF00648">
    <property type="entry name" value="Peptidase_C2"/>
    <property type="match status" value="2"/>
</dbReference>
<dbReference type="PRINTS" id="PR00704">
    <property type="entry name" value="CALPAIN"/>
</dbReference>
<feature type="active site" evidence="5">
    <location>
        <position position="335"/>
    </location>
</feature>
<keyword evidence="4" id="KW-0788">Thiol protease</keyword>
<evidence type="ECO:0000256" key="3">
    <source>
        <dbReference type="ARBA" id="ARBA00022801"/>
    </source>
</evidence>
<dbReference type="InterPro" id="IPR001300">
    <property type="entry name" value="Peptidase_C2_calpain_cat"/>
</dbReference>
<dbReference type="Gene3D" id="2.60.120.380">
    <property type="match status" value="1"/>
</dbReference>
<dbReference type="InterPro" id="IPR022682">
    <property type="entry name" value="Calpain_domain_III"/>
</dbReference>
<comment type="caution">
    <text evidence="6">Lacks conserved residue(s) required for the propagation of feature annotation.</text>
</comment>
<dbReference type="PANTHER" id="PTHR10183">
    <property type="entry name" value="CALPAIN"/>
    <property type="match status" value="1"/>
</dbReference>
<evidence type="ECO:0000313" key="10">
    <source>
        <dbReference type="Proteomes" id="UP000318571"/>
    </source>
</evidence>
<dbReference type="PANTHER" id="PTHR10183:SF379">
    <property type="entry name" value="CALPAIN-5"/>
    <property type="match status" value="1"/>
</dbReference>
<keyword evidence="3" id="KW-0378">Hydrolase</keyword>
<feature type="domain" description="Calpain catalytic" evidence="8">
    <location>
        <begin position="467"/>
        <end position="502"/>
    </location>
</feature>
<evidence type="ECO:0000256" key="4">
    <source>
        <dbReference type="ARBA" id="ARBA00022807"/>
    </source>
</evidence>
<dbReference type="SUPFAM" id="SSF49758">
    <property type="entry name" value="Calpain large subunit, middle domain (domain III)"/>
    <property type="match status" value="1"/>
</dbReference>
<feature type="region of interest" description="Disordered" evidence="7">
    <location>
        <begin position="695"/>
        <end position="719"/>
    </location>
</feature>
<dbReference type="PROSITE" id="PS00139">
    <property type="entry name" value="THIOL_PROTEASE_CYS"/>
    <property type="match status" value="1"/>
</dbReference>
<dbReference type="InterPro" id="IPR038765">
    <property type="entry name" value="Papain-like_cys_pep_sf"/>
</dbReference>
<evidence type="ECO:0000259" key="8">
    <source>
        <dbReference type="PROSITE" id="PS50203"/>
    </source>
</evidence>
<dbReference type="SMART" id="SM00720">
    <property type="entry name" value="calpain_III"/>
    <property type="match status" value="1"/>
</dbReference>
<dbReference type="InterPro" id="IPR036213">
    <property type="entry name" value="Calpain_III_sf"/>
</dbReference>
<gene>
    <name evidence="9" type="ORF">TCAL_12858</name>
</gene>
<dbReference type="InterPro" id="IPR033883">
    <property type="entry name" value="C2_III"/>
</dbReference>
<keyword evidence="10" id="KW-1185">Reference proteome</keyword>
<keyword evidence="2" id="KW-0645">Protease</keyword>
<sequence>MSNLPYPTRPGTFPFPADDEEHRPDPEFTQPYPPSTTSNAPYPNHAFSSGGDAPYVPSMGYGPASGYGTQPLGPYPPINPASPYPVNPVGYPYSSDVMTGYPPPPNAGPYGSFPSVPTPPSNSHLPYSPVVQPYAVYPSAAELPSNPAASEPGYAPGYAPQPGMENVRYNDAPGLGSKFMSKGLQKALGSGAKIAEDALNRYMPTGTQSQDRTQSGYNANQSHGFPIPKMPNVFRQTRESSVQHFRDQNYESIQKDCQRSGRPFEDPEFPASNSLLVDDNSQYIVSYFGRSRFDNSIQWLRPQEICDQLGLNRGPKMFVGELDRFDINQGEIGNCWFLAAMANLAESEQCFSKVVPPNQDFGPGYCGIFRFRFWRFGEWLEVVIDDRLPTRNGELIYLRSVDKNEFWSSLLEKAYAKLHGSYKALEGGLTIEAAVDFSGGIPEMISLQETKMAPERFDRNWKAIPSNMRKTLGLTFEDDGEFYMSFRDFLKYFGELEICHLTPEALDVGDNERKFDVFHFLGEWKRNFSAGGCGNEGMNAFAMNPQFFINLSDPDPYDEETQCPMIVSLCQRQKTRKTEHAIGFKVYQCDLDTKTLDERYLKTHNSMERTDTFINLRELSKRMVLPAGRYCIIPCTFKRGDEGEFLLRIFVERRWGSSEHGKGQAVMASMDGKQRVIPADIGGFSDRLSNLSIGGASRSDDPGMAPSAPSKSSNPKKNKRDKIVGFALKKLEQNFPQHTRGLRALQSFYNWATDRDSEFDLLKTIVKSI</sequence>
<evidence type="ECO:0000256" key="1">
    <source>
        <dbReference type="ARBA" id="ARBA00007623"/>
    </source>
</evidence>
<evidence type="ECO:0000313" key="9">
    <source>
        <dbReference type="EMBL" id="TRY78108.1"/>
    </source>
</evidence>
<feature type="domain" description="Calpain catalytic" evidence="8">
    <location>
        <begin position="263"/>
        <end position="464"/>
    </location>
</feature>
<dbReference type="AlphaFoldDB" id="A0A553PK95"/>
<dbReference type="CDD" id="cd00214">
    <property type="entry name" value="Calpain_III"/>
    <property type="match status" value="1"/>
</dbReference>
<reference evidence="9 10" key="1">
    <citation type="journal article" date="2018" name="Nat. Ecol. Evol.">
        <title>Genomic signatures of mitonuclear coevolution across populations of Tigriopus californicus.</title>
        <authorList>
            <person name="Barreto F.S."/>
            <person name="Watson E.T."/>
            <person name="Lima T.G."/>
            <person name="Willett C.S."/>
            <person name="Edmands S."/>
            <person name="Li W."/>
            <person name="Burton R.S."/>
        </authorList>
    </citation>
    <scope>NUCLEOTIDE SEQUENCE [LARGE SCALE GENOMIC DNA]</scope>
    <source>
        <strain evidence="9 10">San Diego</strain>
    </source>
</reference>